<dbReference type="AlphaFoldDB" id="A0A8K0MNP8"/>
<keyword evidence="6" id="KW-0325">Glycoprotein</keyword>
<evidence type="ECO:0000256" key="6">
    <source>
        <dbReference type="ARBA" id="ARBA00023180"/>
    </source>
</evidence>
<keyword evidence="2" id="KW-0645">Protease</keyword>
<reference evidence="8" key="1">
    <citation type="submission" date="2020-03" db="EMBL/GenBank/DDBJ databases">
        <title>A high-quality chromosome-level genome assembly of a woody plant with both climbing and erect habits, Rhamnella rubrinervis.</title>
        <authorList>
            <person name="Lu Z."/>
            <person name="Yang Y."/>
            <person name="Zhu X."/>
            <person name="Sun Y."/>
        </authorList>
    </citation>
    <scope>NUCLEOTIDE SEQUENCE</scope>
    <source>
        <strain evidence="8">BYM</strain>
        <tissue evidence="8">Leaf</tissue>
    </source>
</reference>
<dbReference type="GO" id="GO:0006508">
    <property type="term" value="P:proteolysis"/>
    <property type="evidence" value="ECO:0007669"/>
    <property type="project" value="UniProtKB-KW"/>
</dbReference>
<evidence type="ECO:0000259" key="7">
    <source>
        <dbReference type="SMART" id="SM00645"/>
    </source>
</evidence>
<dbReference type="InterPro" id="IPR038765">
    <property type="entry name" value="Papain-like_cys_pep_sf"/>
</dbReference>
<dbReference type="InterPro" id="IPR000668">
    <property type="entry name" value="Peptidase_C1A_C"/>
</dbReference>
<dbReference type="Gene3D" id="3.90.70.10">
    <property type="entry name" value="Cysteine proteinases"/>
    <property type="match status" value="1"/>
</dbReference>
<gene>
    <name evidence="8" type="ORF">FNV43_RR08186</name>
</gene>
<evidence type="ECO:0000256" key="3">
    <source>
        <dbReference type="ARBA" id="ARBA00022801"/>
    </source>
</evidence>
<dbReference type="InterPro" id="IPR013201">
    <property type="entry name" value="Prot_inhib_I29"/>
</dbReference>
<evidence type="ECO:0000256" key="2">
    <source>
        <dbReference type="ARBA" id="ARBA00022670"/>
    </source>
</evidence>
<dbReference type="SUPFAM" id="SSF54001">
    <property type="entry name" value="Cysteine proteinases"/>
    <property type="match status" value="1"/>
</dbReference>
<dbReference type="InterPro" id="IPR039417">
    <property type="entry name" value="Peptidase_C1A_papain-like"/>
</dbReference>
<sequence>MAHYGCTYADNAEKERPFLIFKDNVEFTESFNNAGNRPYKLSINEYENVTAIPSAIDWRKKGTVTPVKDQSQCVVAVECITTLKSGKLTSLLEQKSVDCDTGGEDHGCEGGFMDDGFEFIVKNKGIATEAHNPYKGVDRTCNKKEEAYHDVEITGYEDVPTNSEKALLKAVANQLVSVAIDSTPVGFSMETVEQNWIMVWLQLEIGQLVMEPSYGW</sequence>
<dbReference type="OrthoDB" id="10253408at2759"/>
<organism evidence="8 9">
    <name type="scientific">Rhamnella rubrinervis</name>
    <dbReference type="NCBI Taxonomy" id="2594499"/>
    <lineage>
        <taxon>Eukaryota</taxon>
        <taxon>Viridiplantae</taxon>
        <taxon>Streptophyta</taxon>
        <taxon>Embryophyta</taxon>
        <taxon>Tracheophyta</taxon>
        <taxon>Spermatophyta</taxon>
        <taxon>Magnoliopsida</taxon>
        <taxon>eudicotyledons</taxon>
        <taxon>Gunneridae</taxon>
        <taxon>Pentapetalae</taxon>
        <taxon>rosids</taxon>
        <taxon>fabids</taxon>
        <taxon>Rosales</taxon>
        <taxon>Rhamnaceae</taxon>
        <taxon>rhamnoid group</taxon>
        <taxon>Rhamneae</taxon>
        <taxon>Rhamnella</taxon>
    </lineage>
</organism>
<comment type="similarity">
    <text evidence="1">Belongs to the peptidase C1 family.</text>
</comment>
<evidence type="ECO:0000313" key="8">
    <source>
        <dbReference type="EMBL" id="KAF3452090.1"/>
    </source>
</evidence>
<dbReference type="Pfam" id="PF00112">
    <property type="entry name" value="Peptidase_C1"/>
    <property type="match status" value="1"/>
</dbReference>
<protein>
    <recommendedName>
        <fullName evidence="7">Peptidase C1A papain C-terminal domain-containing protein</fullName>
    </recommendedName>
</protein>
<feature type="domain" description="Peptidase C1A papain C-terminal" evidence="7">
    <location>
        <begin position="52"/>
        <end position="216"/>
    </location>
</feature>
<keyword evidence="9" id="KW-1185">Reference proteome</keyword>
<keyword evidence="4" id="KW-0788">Thiol protease</keyword>
<dbReference type="EMBL" id="VOIH02000003">
    <property type="protein sequence ID" value="KAF3452090.1"/>
    <property type="molecule type" value="Genomic_DNA"/>
</dbReference>
<dbReference type="Proteomes" id="UP000796880">
    <property type="component" value="Unassembled WGS sequence"/>
</dbReference>
<keyword evidence="3" id="KW-0378">Hydrolase</keyword>
<name>A0A8K0MNP8_9ROSA</name>
<keyword evidence="5" id="KW-1015">Disulfide bond</keyword>
<dbReference type="CDD" id="cd02248">
    <property type="entry name" value="Peptidase_C1A"/>
    <property type="match status" value="1"/>
</dbReference>
<evidence type="ECO:0000256" key="5">
    <source>
        <dbReference type="ARBA" id="ARBA00023157"/>
    </source>
</evidence>
<evidence type="ECO:0000256" key="1">
    <source>
        <dbReference type="ARBA" id="ARBA00008455"/>
    </source>
</evidence>
<accession>A0A8K0MNP8</accession>
<evidence type="ECO:0000313" key="9">
    <source>
        <dbReference type="Proteomes" id="UP000796880"/>
    </source>
</evidence>
<dbReference type="SMART" id="SM00645">
    <property type="entry name" value="Pept_C1"/>
    <property type="match status" value="1"/>
</dbReference>
<dbReference type="PANTHER" id="PTHR12411">
    <property type="entry name" value="CYSTEINE PROTEASE FAMILY C1-RELATED"/>
    <property type="match status" value="1"/>
</dbReference>
<proteinExistence type="inferred from homology"/>
<dbReference type="GO" id="GO:0008234">
    <property type="term" value="F:cysteine-type peptidase activity"/>
    <property type="evidence" value="ECO:0007669"/>
    <property type="project" value="UniProtKB-KW"/>
</dbReference>
<evidence type="ECO:0000256" key="4">
    <source>
        <dbReference type="ARBA" id="ARBA00022807"/>
    </source>
</evidence>
<dbReference type="InterPro" id="IPR013128">
    <property type="entry name" value="Peptidase_C1A"/>
</dbReference>
<comment type="caution">
    <text evidence="8">The sequence shown here is derived from an EMBL/GenBank/DDBJ whole genome shotgun (WGS) entry which is preliminary data.</text>
</comment>
<dbReference type="Pfam" id="PF08246">
    <property type="entry name" value="Inhibitor_I29"/>
    <property type="match status" value="1"/>
</dbReference>